<dbReference type="InterPro" id="IPR018310">
    <property type="entry name" value="Put_endonuclease_Z1-dom"/>
</dbReference>
<evidence type="ECO:0000259" key="1">
    <source>
        <dbReference type="Pfam" id="PF10593"/>
    </source>
</evidence>
<gene>
    <name evidence="2" type="ordered locus">SpiBuddy_1488</name>
</gene>
<dbReference type="STRING" id="158189.SpiBuddy_1488"/>
<name>F0RW27_SPHGB</name>
<dbReference type="EMBL" id="CP002541">
    <property type="protein sequence ID" value="ADY13313.1"/>
    <property type="molecule type" value="Genomic_DNA"/>
</dbReference>
<dbReference type="RefSeq" id="WP_013607163.1">
    <property type="nucleotide sequence ID" value="NC_015152.1"/>
</dbReference>
<proteinExistence type="predicted"/>
<protein>
    <submittedName>
        <fullName evidence="2">Endonuclease, Z1 domain-containing protein</fullName>
    </submittedName>
</protein>
<accession>F0RW27</accession>
<dbReference type="KEGG" id="sbu:SpiBuddy_1488"/>
<dbReference type="Proteomes" id="UP000008466">
    <property type="component" value="Chromosome"/>
</dbReference>
<feature type="domain" description="Putative endonuclease Z1" evidence="1">
    <location>
        <begin position="422"/>
        <end position="660"/>
    </location>
</feature>
<sequence>MKDIQFDILLRVIVDSIPAEESITESDLRNQVESVSNLASLFLRDPSIGLLSDEIKTELFQKAKEKVYINWEPAIGIYDKRTRLIPWFEESIPESNRYFWNRYKEFLLKKKNWSPKQVKELDDISSLVINQAGNPKSETEWNRYGLVIGEVQSGKTANYTAFCNKAADAGYDVIIILAGISESLRFQTQTRLDMEFAGRETGSTVGNSGKFFPTGVGLFANQQRSPANCTSANSDFSINLLEGQQFSLNGWKETTFFVLKKHVKVLENVVTWLTKNNEVGSTGKIEKTLLLIDDESDNASQNTMAQECNPTKTNGWVRKILNQFTKSSYMAITATPFANIFVDPDVDDKDFGAGLFPKDYLFKLAKSSNYLGVNEIFGDDSKLENILVEINLNQIEGTKDNPGILPLSHKKDSKLESLPDDLYDALRYFLLSNAILDRLEKEKHQRLLHRSMLVNISRFIIKHDEITVLINDWLLQARADINNYATLAERYSSNQDSGELYEIHRIWQKFFNDPESCWIDLALNYLSEAIKSIEAVPVNQNKQAKEALDFELATKKNEGHRFIYIGGFALARGLTLEGLIVSYFYRRTCCYDTLLQMGRWFGYRPNYSDLVKIWMSKDLMDSYHDIACEVLPDLYNQIDTMNETNLSPIDFGLMIRNNVSSLEITARNKMRTARDYMHPCEIRGHLIETPRLINKKGIIRQNNTAVLNFLSTVLCYSMNSNTDYGTKGLFWKGVSGHDIASLVKQFRVHPWHLSFQSETLAEYIIDNEITNWDLYIAGNNEPSFLGDGIPIQPIYIKGINQEINPFPRKMDLNKQNANMLRVSGSKLKVGSGAMARIGLSEDEYKNVKMKNDYKSLSDSMLLNVEGRRPLLIIYPLKMLFENQIDGEETKDFEYVFAIGLGFPGDKNQSIKRQYKINLVKARELFEEEEYDE</sequence>
<keyword evidence="2" id="KW-0255">Endonuclease</keyword>
<keyword evidence="2" id="KW-0378">Hydrolase</keyword>
<dbReference type="REBASE" id="33151">
    <property type="entry name" value="SspBudORF1485P"/>
</dbReference>
<keyword evidence="2" id="KW-0540">Nuclease</keyword>
<evidence type="ECO:0000313" key="3">
    <source>
        <dbReference type="Proteomes" id="UP000008466"/>
    </source>
</evidence>
<dbReference type="eggNOG" id="COG1100">
    <property type="taxonomic scope" value="Bacteria"/>
</dbReference>
<dbReference type="GO" id="GO:0004519">
    <property type="term" value="F:endonuclease activity"/>
    <property type="evidence" value="ECO:0007669"/>
    <property type="project" value="UniProtKB-KW"/>
</dbReference>
<dbReference type="AlphaFoldDB" id="F0RW27"/>
<dbReference type="OrthoDB" id="436461at2"/>
<evidence type="ECO:0000313" key="2">
    <source>
        <dbReference type="EMBL" id="ADY13313.1"/>
    </source>
</evidence>
<organism evidence="2 3">
    <name type="scientific">Sphaerochaeta globosa (strain ATCC BAA-1886 / DSM 22777 / Buddy)</name>
    <name type="common">Spirochaeta sp. (strain Buddy)</name>
    <dbReference type="NCBI Taxonomy" id="158189"/>
    <lineage>
        <taxon>Bacteria</taxon>
        <taxon>Pseudomonadati</taxon>
        <taxon>Spirochaetota</taxon>
        <taxon>Spirochaetia</taxon>
        <taxon>Spirochaetales</taxon>
        <taxon>Sphaerochaetaceae</taxon>
        <taxon>Sphaerochaeta</taxon>
    </lineage>
</organism>
<keyword evidence="3" id="KW-1185">Reference proteome</keyword>
<dbReference type="HOGENOM" id="CLU_007800_1_0_12"/>
<dbReference type="Pfam" id="PF10593">
    <property type="entry name" value="Z1"/>
    <property type="match status" value="1"/>
</dbReference>
<reference evidence="3" key="1">
    <citation type="submission" date="2011-02" db="EMBL/GenBank/DDBJ databases">
        <title>Complete sequence of Spirochaeta sp. Buddy.</title>
        <authorList>
            <person name="Lucas S."/>
            <person name="Copeland A."/>
            <person name="Lapidus A."/>
            <person name="Cheng J.-F."/>
            <person name="Goodwin L."/>
            <person name="Pitluck S."/>
            <person name="Zeytun A."/>
            <person name="Detter J.C."/>
            <person name="Han C."/>
            <person name="Tapia R."/>
            <person name="Land M."/>
            <person name="Hauser L."/>
            <person name="Kyrpides N."/>
            <person name="Ivanova N."/>
            <person name="Mikhailova N."/>
            <person name="Pagani I."/>
            <person name="Ritalahti K.M."/>
            <person name="Loeffler F.E."/>
            <person name="Woyke T."/>
        </authorList>
    </citation>
    <scope>NUCLEOTIDE SEQUENCE [LARGE SCALE GENOMIC DNA]</scope>
    <source>
        <strain evidence="3">ATCC BAA-1886 / DSM 22777 / Buddy</strain>
    </source>
</reference>